<sequence>MCVANLSTLPPASISIAMDRGGTFTDVWASVDGQDDFVFKLLSVDPDHYKDAPTEVKGVRRVLSHYLGREIPKNELLPKEHIKAIRMGTTVATNALLERKGTRHAFLVTKGHRDVLEIGSQQRPDIFALNIKKPSTLYDAVVEVDERVTVEFYDEAPKRADGVRKDIQGEVVKGLGGEYVRVIEKLNEETTRASLQKLKDDGYTTLAVCLAHSFLYAEHEKRVEEIAREMGFDHVSISSAVGANMVKMVARGGSASADAYLTPVTNEYMHSFASGFTGGNLDGLRCQFMQSDGGLVDYRAFSGMKGILSGPAGGLVGYARTSYNGVTPTVGFDMGGTSTDVSRFGGVFDHIFESTTAGVTIQSPQLDINTVAAGGGSILTWQNGLFKAGPESAGAHPGPAAYRKGGPLTITDANLLLGRLLPEYFPKIFGPTEDQALDVDIVREKFEQLAQQIRQDTGRDLSPEEVAVGFIEVANESMCRPIRALTEARGFEITSHNLAVFGGAGGQHACEIAENLGIQRVVLHKYSSLLSAYGMALAEVVQEGQEPCNEFLTPETLPKIEARHTYLCETTAAELIKQGTDKSAIKHEIYLNLRYRGSDTTLMILKPFDGDWKREFIAEHLREFAFTLPGDREILVDDIRVRAIGISTENTKDNDLLSRELKEDKFVAAKEESIMSETRPVYFKHGGSHQANVFQLQNLPTGHLVTGPAVIIDKTQTIIVTPGSQAKVLTNHIVIEVAAQAPRNNDASAVDPVQLSLFGHRFMSIAEQMGRALHKTSVSLNIKERLDFACAIFGPNGDLVANAPHVPVFLGSMSYAVKGQIDQLGDTMRPGDVYVTNHPVHGGTHLPDLTVITPVFDDEGKDILFFLASRGHHTDIGGFGGSSMPPNSTELWQEGVAIRTFTMIRDGKFDTEGIKRIFAEPGTRPGCNSTQRIGDNITDLQAFAAANNKGSKLLSKLIDHYGRKTVHLYMDAIQTNAEIAVRSFLKEIRAKGPEDGILRAIGYMDNSSRIHLEVRINEDGSAVFDFTGTTPEQYGNMNAPTALTYSGLIFCLRCMIGTDIPLNQGCMAPIEVIIPKGCFLNPSDEAAVCAGNTHTSTRICDTIFDAFQAIGASQGCMNCVGFFGDENVDERGQTKGFAYSFGETICGGSGAGPTFHGAHAVHTHMTNTSITDVELMEKRYPVLLREFSIRRGSGGKGTFNGGDGARRVYEALAPLSFSVITERRTTRPYGTRGGDQGSYGRNIWRRKQADGSYREVNLGLKTMFKVKAGDQLLMDTPSGGGYGPPVKANGVNGTHKVNGEEKDLYPRAQGSLASWESRQADF</sequence>
<dbReference type="InterPro" id="IPR002821">
    <property type="entry name" value="Hydantoinase_A"/>
</dbReference>
<keyword evidence="8" id="KW-1185">Reference proteome</keyword>
<evidence type="ECO:0000259" key="3">
    <source>
        <dbReference type="Pfam" id="PF01968"/>
    </source>
</evidence>
<feature type="domain" description="Hydantoinase A/oxoprolinase" evidence="3">
    <location>
        <begin position="252"/>
        <end position="543"/>
    </location>
</feature>
<dbReference type="Pfam" id="PF02538">
    <property type="entry name" value="Hydantoinase_B"/>
    <property type="match status" value="1"/>
</dbReference>
<feature type="domain" description="Hydantoinase/oxoprolinase N-terminal" evidence="5">
    <location>
        <begin position="16"/>
        <end position="231"/>
    </location>
</feature>
<dbReference type="InterPro" id="IPR045079">
    <property type="entry name" value="Oxoprolinase-like"/>
</dbReference>
<feature type="compositionally biased region" description="Polar residues" evidence="2">
    <location>
        <begin position="1311"/>
        <end position="1322"/>
    </location>
</feature>
<dbReference type="Pfam" id="PF01968">
    <property type="entry name" value="Hydantoinase_A"/>
    <property type="match status" value="1"/>
</dbReference>
<evidence type="ECO:0000256" key="2">
    <source>
        <dbReference type="SAM" id="MobiDB-lite"/>
    </source>
</evidence>
<comment type="similarity">
    <text evidence="1">Belongs to the oxoprolinase family.</text>
</comment>
<organism evidence="7 8">
    <name type="scientific">Clonostachys solani</name>
    <dbReference type="NCBI Taxonomy" id="160281"/>
    <lineage>
        <taxon>Eukaryota</taxon>
        <taxon>Fungi</taxon>
        <taxon>Dikarya</taxon>
        <taxon>Ascomycota</taxon>
        <taxon>Pezizomycotina</taxon>
        <taxon>Sordariomycetes</taxon>
        <taxon>Hypocreomycetidae</taxon>
        <taxon>Hypocreales</taxon>
        <taxon>Bionectriaceae</taxon>
        <taxon>Clonostachys</taxon>
    </lineage>
</organism>
<dbReference type="OrthoDB" id="3643at2759"/>
<dbReference type="Proteomes" id="UP000775872">
    <property type="component" value="Unassembled WGS sequence"/>
</dbReference>
<feature type="domain" description="Hydantoinase B/oxoprolinase" evidence="4">
    <location>
        <begin position="751"/>
        <end position="1285"/>
    </location>
</feature>
<evidence type="ECO:0000313" key="7">
    <source>
        <dbReference type="EMBL" id="CAH0045591.1"/>
    </source>
</evidence>
<dbReference type="GO" id="GO:0005829">
    <property type="term" value="C:cytosol"/>
    <property type="evidence" value="ECO:0007669"/>
    <property type="project" value="TreeGrafter"/>
</dbReference>
<dbReference type="Pfam" id="PF19278">
    <property type="entry name" value="Hydant_A_C"/>
    <property type="match status" value="1"/>
</dbReference>
<dbReference type="GO" id="GO:0017168">
    <property type="term" value="F:5-oxoprolinase (ATP-hydrolyzing) activity"/>
    <property type="evidence" value="ECO:0007669"/>
    <property type="project" value="TreeGrafter"/>
</dbReference>
<reference evidence="7 8" key="2">
    <citation type="submission" date="2021-10" db="EMBL/GenBank/DDBJ databases">
        <authorList>
            <person name="Piombo E."/>
        </authorList>
    </citation>
    <scope>NUCLEOTIDE SEQUENCE [LARGE SCALE GENOMIC DNA]</scope>
</reference>
<evidence type="ECO:0008006" key="9">
    <source>
        <dbReference type="Google" id="ProtNLM"/>
    </source>
</evidence>
<dbReference type="Pfam" id="PF05378">
    <property type="entry name" value="Hydant_A_N"/>
    <property type="match status" value="1"/>
</dbReference>
<name>A0A9N9W558_9HYPO</name>
<comment type="caution">
    <text evidence="7">The sequence shown here is derived from an EMBL/GenBank/DDBJ whole genome shotgun (WGS) entry which is preliminary data.</text>
</comment>
<evidence type="ECO:0000259" key="5">
    <source>
        <dbReference type="Pfam" id="PF05378"/>
    </source>
</evidence>
<evidence type="ECO:0000259" key="6">
    <source>
        <dbReference type="Pfam" id="PF19278"/>
    </source>
</evidence>
<accession>A0A9N9W558</accession>
<dbReference type="EMBL" id="CABFOC020000013">
    <property type="protein sequence ID" value="CAH0045591.1"/>
    <property type="molecule type" value="Genomic_DNA"/>
</dbReference>
<evidence type="ECO:0000313" key="8">
    <source>
        <dbReference type="Proteomes" id="UP000775872"/>
    </source>
</evidence>
<dbReference type="PANTHER" id="PTHR11365">
    <property type="entry name" value="5-OXOPROLINASE RELATED"/>
    <property type="match status" value="1"/>
</dbReference>
<proteinExistence type="inferred from homology"/>
<dbReference type="InterPro" id="IPR003692">
    <property type="entry name" value="Hydantoinase_B"/>
</dbReference>
<dbReference type="InterPro" id="IPR049517">
    <property type="entry name" value="ACX-like_C"/>
</dbReference>
<dbReference type="PANTHER" id="PTHR11365:SF26">
    <property type="entry name" value="5-OXOPROLINASE"/>
    <property type="match status" value="1"/>
</dbReference>
<gene>
    <name evidence="7" type="ORF">CSOL1703_00012217</name>
</gene>
<evidence type="ECO:0000256" key="1">
    <source>
        <dbReference type="ARBA" id="ARBA00010403"/>
    </source>
</evidence>
<evidence type="ECO:0000259" key="4">
    <source>
        <dbReference type="Pfam" id="PF02538"/>
    </source>
</evidence>
<dbReference type="GO" id="GO:0006749">
    <property type="term" value="P:glutathione metabolic process"/>
    <property type="evidence" value="ECO:0007669"/>
    <property type="project" value="TreeGrafter"/>
</dbReference>
<reference evidence="8" key="1">
    <citation type="submission" date="2019-06" db="EMBL/GenBank/DDBJ databases">
        <authorList>
            <person name="Broberg M."/>
        </authorList>
    </citation>
    <scope>NUCLEOTIDE SEQUENCE [LARGE SCALE GENOMIC DNA]</scope>
</reference>
<dbReference type="InterPro" id="IPR008040">
    <property type="entry name" value="Hydant_A_N"/>
</dbReference>
<feature type="domain" description="Acetophenone carboxylase-like C-terminal" evidence="6">
    <location>
        <begin position="671"/>
        <end position="732"/>
    </location>
</feature>
<protein>
    <recommendedName>
        <fullName evidence="9">5-oxoprolinase</fullName>
    </recommendedName>
</protein>
<feature type="region of interest" description="Disordered" evidence="2">
    <location>
        <begin position="1278"/>
        <end position="1322"/>
    </location>
</feature>